<gene>
    <name evidence="2" type="ORF">C725_0651</name>
</gene>
<dbReference type="Pfam" id="PF19135">
    <property type="entry name" value="DUF5818"/>
    <property type="match status" value="1"/>
</dbReference>
<feature type="compositionally biased region" description="Low complexity" evidence="1">
    <location>
        <begin position="10"/>
        <end position="44"/>
    </location>
</feature>
<proteinExistence type="predicted"/>
<dbReference type="Proteomes" id="UP000011717">
    <property type="component" value="Unassembled WGS sequence"/>
</dbReference>
<accession>M2TAQ6</accession>
<keyword evidence="3" id="KW-1185">Reference proteome</keyword>
<evidence type="ECO:0000256" key="1">
    <source>
        <dbReference type="SAM" id="MobiDB-lite"/>
    </source>
</evidence>
<dbReference type="AlphaFoldDB" id="M2TAQ6"/>
<dbReference type="EMBL" id="AMRV01000002">
    <property type="protein sequence ID" value="EMD83679.1"/>
    <property type="molecule type" value="Genomic_DNA"/>
</dbReference>
<feature type="region of interest" description="Disordered" evidence="1">
    <location>
        <begin position="1"/>
        <end position="44"/>
    </location>
</feature>
<dbReference type="InterPro" id="IPR043856">
    <property type="entry name" value="DUF5818"/>
</dbReference>
<reference evidence="2 3" key="1">
    <citation type="journal article" date="2013" name="Genome Announc.">
        <title>Draft Genome Sequence of Strain JLT2015T, Belonging to the Family Sphingomonadaceae of the Alphaproteobacteria.</title>
        <authorList>
            <person name="Tang K."/>
            <person name="Liu K."/>
            <person name="Li S."/>
            <person name="Jiao N."/>
        </authorList>
    </citation>
    <scope>NUCLEOTIDE SEQUENCE [LARGE SCALE GENOMIC DNA]</scope>
    <source>
        <strain evidence="2 3">JLT2015</strain>
    </source>
</reference>
<evidence type="ECO:0000313" key="3">
    <source>
        <dbReference type="Proteomes" id="UP000011717"/>
    </source>
</evidence>
<evidence type="ECO:0000313" key="2">
    <source>
        <dbReference type="EMBL" id="EMD83679.1"/>
    </source>
</evidence>
<sequence>MEDREPPNFEDSPSADASPPPVEADAPGAAGNDDGDANAAPAGAQRLISVEGRVSTGAECPIIETPDGTVYALGGERSYEDGARLHVEGEIARASFCMQGEGTLVPLSIEELSGDDEMSADAPMRLALTGRKLAGRWIASGGDCAEPAFTITESDGGAAPRLTTDIRGETKTGTVDLGPAPSIRLDGGMMSAAIEPSGTDDINVTPPAGGTIELGGEMVLGAGRTFEKCPAG</sequence>
<organism evidence="2 3">
    <name type="scientific">Pacificimonas flava</name>
    <dbReference type="NCBI Taxonomy" id="1234595"/>
    <lineage>
        <taxon>Bacteria</taxon>
        <taxon>Pseudomonadati</taxon>
        <taxon>Pseudomonadota</taxon>
        <taxon>Alphaproteobacteria</taxon>
        <taxon>Sphingomonadales</taxon>
        <taxon>Sphingosinicellaceae</taxon>
        <taxon>Pacificimonas</taxon>
    </lineage>
</organism>
<comment type="caution">
    <text evidence="2">The sequence shown here is derived from an EMBL/GenBank/DDBJ whole genome shotgun (WGS) entry which is preliminary data.</text>
</comment>
<protein>
    <submittedName>
        <fullName evidence="2">Uncharacterized protein</fullName>
    </submittedName>
</protein>
<name>M2TAQ6_9SPHN</name>